<dbReference type="EMBL" id="CP003057">
    <property type="protein sequence ID" value="AEQ97699.1"/>
    <property type="molecule type" value="Genomic_DNA"/>
</dbReference>
<dbReference type="InterPro" id="IPR042099">
    <property type="entry name" value="ANL_N_sf"/>
</dbReference>
<feature type="domain" description="AMP-dependent synthetase/ligase" evidence="2">
    <location>
        <begin position="12"/>
        <end position="316"/>
    </location>
</feature>
<dbReference type="eggNOG" id="COG5424">
    <property type="taxonomic scope" value="Bacteria"/>
</dbReference>
<proteinExistence type="predicted"/>
<feature type="region of interest" description="Disordered" evidence="1">
    <location>
        <begin position="443"/>
        <end position="464"/>
    </location>
</feature>
<dbReference type="InterPro" id="IPR045851">
    <property type="entry name" value="AMP-bd_C_sf"/>
</dbReference>
<dbReference type="InterPro" id="IPR000873">
    <property type="entry name" value="AMP-dep_synth/lig_dom"/>
</dbReference>
<dbReference type="PANTHER" id="PTHR43201">
    <property type="entry name" value="ACYL-COA SYNTHETASE"/>
    <property type="match status" value="1"/>
</dbReference>
<dbReference type="GO" id="GO:0006631">
    <property type="term" value="P:fatty acid metabolic process"/>
    <property type="evidence" value="ECO:0007669"/>
    <property type="project" value="TreeGrafter"/>
</dbReference>
<accession>G7TEZ2</accession>
<dbReference type="HOGENOM" id="CLU_000022_59_9_6"/>
<dbReference type="KEGG" id="xor:XOC_3609"/>
<dbReference type="eggNOG" id="COG1022">
    <property type="taxonomic scope" value="Bacteria"/>
</dbReference>
<protein>
    <submittedName>
        <fullName evidence="3">Long-chain acyl-CoA synthetase</fullName>
    </submittedName>
</protein>
<dbReference type="Pfam" id="PF00501">
    <property type="entry name" value="AMP-binding"/>
    <property type="match status" value="1"/>
</dbReference>
<sequence>MLSATGNLHAQTLADAVARLAACLQTAGLTRVASRLDNGPDGLILDLALRLIDAVHVPLPTFFSDGQVLHALTSSGAQCVVTGAAAAAPPGISGPLPALQQDALRCWRVAAIVERPVLPDAPACITYTSGTTGCPKGVCLSADSLLTVAASLVDASAAIAPRRHLCLMPLSTLLENVAGLYATLLSGAQVALPSLAQIGYTGASGLDVPALLRCLHQYQPESVILVPQLLLALVSAAEHGVALPASLRYIAVGGGHIGSSLLARAAALGLPVCEGDGLTECGSVVCFNRPGAVRAGSVGQPLAHAQVRIVDGEMQVGGVQALGYLGEDAPPPGPVRTGDLGHVDPDGFVHITGRRKHVFITAFGRNVSPEWVESELLQHPLLAQAVVWGEAQADNVAVLWPRRPDSDDAALAKALAEVNAGLPDYARVARFVRADAPFNAREGLLTANGRPPPRRDPRARSIRRRPQLSVAGHRRLSRNFSMTFYASLLAQTQAERERMTQVPIIQAALAGNIARADYVAFLGQAYHHVRHTVPLLMACGARLPARLEWLRTAIGEYIEEEMGHQEWILDDLVACGQAREATVLAGPSLATELLVSDAYDTIQRGNPVGFFGMVLVLEGTSVALATRAANSIAQSLELPRNAFSYLLSHGDLDIEHAGFFEKRMNRLDDPLDQQAVVHAATRFYVLYGDLFRTLRSDGVRLAEAT</sequence>
<dbReference type="Gene3D" id="3.30.300.30">
    <property type="match status" value="1"/>
</dbReference>
<dbReference type="Gene3D" id="3.40.50.12780">
    <property type="entry name" value="N-terminal domain of ligase-like"/>
    <property type="match status" value="1"/>
</dbReference>
<evidence type="ECO:0000313" key="3">
    <source>
        <dbReference type="EMBL" id="AEQ97699.1"/>
    </source>
</evidence>
<dbReference type="InterPro" id="IPR020845">
    <property type="entry name" value="AMP-binding_CS"/>
</dbReference>
<dbReference type="SUPFAM" id="SSF48613">
    <property type="entry name" value="Heme oxygenase-like"/>
    <property type="match status" value="1"/>
</dbReference>
<dbReference type="GO" id="GO:0031956">
    <property type="term" value="F:medium-chain fatty acid-CoA ligase activity"/>
    <property type="evidence" value="ECO:0007669"/>
    <property type="project" value="TreeGrafter"/>
</dbReference>
<dbReference type="Gene3D" id="1.20.910.10">
    <property type="entry name" value="Heme oxygenase-like"/>
    <property type="match status" value="1"/>
</dbReference>
<organism evidence="3 4">
    <name type="scientific">Xanthomonas oryzae pv. oryzicola (strain BLS256)</name>
    <dbReference type="NCBI Taxonomy" id="383407"/>
    <lineage>
        <taxon>Bacteria</taxon>
        <taxon>Pseudomonadati</taxon>
        <taxon>Pseudomonadota</taxon>
        <taxon>Gammaproteobacteria</taxon>
        <taxon>Lysobacterales</taxon>
        <taxon>Lysobacteraceae</taxon>
        <taxon>Xanthomonas</taxon>
    </lineage>
</organism>
<name>G7TEZ2_XANOB</name>
<dbReference type="AlphaFoldDB" id="G7TEZ2"/>
<dbReference type="Proteomes" id="UP000008851">
    <property type="component" value="Chromosome"/>
</dbReference>
<dbReference type="SUPFAM" id="SSF56801">
    <property type="entry name" value="Acetyl-CoA synthetase-like"/>
    <property type="match status" value="1"/>
</dbReference>
<dbReference type="PROSITE" id="PS00455">
    <property type="entry name" value="AMP_BINDING"/>
    <property type="match status" value="1"/>
</dbReference>
<evidence type="ECO:0000259" key="2">
    <source>
        <dbReference type="Pfam" id="PF00501"/>
    </source>
</evidence>
<dbReference type="Pfam" id="PF14518">
    <property type="entry name" value="Haem_oxygenas_2"/>
    <property type="match status" value="1"/>
</dbReference>
<reference evidence="3 4" key="1">
    <citation type="journal article" date="2011" name="J. Bacteriol.">
        <title>Two new complete genome sequences offer insight into host and tissue specificity of plant pathogenic Xanthomonas spp.</title>
        <authorList>
            <person name="Bogdanove A.J."/>
            <person name="Koebnik R."/>
            <person name="Lu H."/>
            <person name="Furutani A."/>
            <person name="Angiuoli S.V."/>
            <person name="Patil P.B."/>
            <person name="Van Sluys M.A."/>
            <person name="Ryan R.P."/>
            <person name="Meyer D.F."/>
            <person name="Han S.W."/>
            <person name="Aparna G."/>
            <person name="Rajaram M."/>
            <person name="Delcher A.L."/>
            <person name="Phillippy A.M."/>
            <person name="Puiu D."/>
            <person name="Schatz M.C."/>
            <person name="Shumway M."/>
            <person name="Sommer D.D."/>
            <person name="Trapnell C."/>
            <person name="Benahmed F."/>
            <person name="Dimitrov G."/>
            <person name="Madupu R."/>
            <person name="Radune D."/>
            <person name="Sullivan S."/>
            <person name="Jha G."/>
            <person name="Ishihara H."/>
            <person name="Lee S.W."/>
            <person name="Pandey A."/>
            <person name="Sharma V."/>
            <person name="Sriariyanun M."/>
            <person name="Szurek B."/>
            <person name="Vera-Cruz C.M."/>
            <person name="Dorman K.S."/>
            <person name="Ronald P.C."/>
            <person name="Verdier V."/>
            <person name="Dow J.M."/>
            <person name="Sonti R.V."/>
            <person name="Tsuge S."/>
            <person name="Brendel V.P."/>
            <person name="Rabinowicz P.D."/>
            <person name="Leach J.E."/>
            <person name="White F.F."/>
            <person name="Salzberg S.L."/>
        </authorList>
    </citation>
    <scope>NUCLEOTIDE SEQUENCE [LARGE SCALE GENOMIC DNA]</scope>
    <source>
        <strain evidence="3 4">BLS256</strain>
    </source>
</reference>
<evidence type="ECO:0000313" key="4">
    <source>
        <dbReference type="Proteomes" id="UP000008851"/>
    </source>
</evidence>
<dbReference type="PANTHER" id="PTHR43201:SF32">
    <property type="entry name" value="2-SUCCINYLBENZOATE--COA LIGASE, CHLOROPLASTIC_PEROXISOMAL"/>
    <property type="match status" value="1"/>
</dbReference>
<gene>
    <name evidence="3" type="ORF">XOC_3609</name>
</gene>
<dbReference type="InterPro" id="IPR016084">
    <property type="entry name" value="Haem_Oase-like_multi-hlx"/>
</dbReference>
<evidence type="ECO:0000256" key="1">
    <source>
        <dbReference type="SAM" id="MobiDB-lite"/>
    </source>
</evidence>